<dbReference type="OrthoDB" id="5293867at2"/>
<dbReference type="KEGG" id="pmes:FX988_02612"/>
<evidence type="ECO:0000313" key="3">
    <source>
        <dbReference type="EMBL" id="QHJ12355.1"/>
    </source>
</evidence>
<dbReference type="AlphaFoldDB" id="A0A857JJX2"/>
<proteinExistence type="predicted"/>
<evidence type="ECO:0000259" key="2">
    <source>
        <dbReference type="Pfam" id="PF10675"/>
    </source>
</evidence>
<organism evidence="3 4">
    <name type="scientific">Paraglaciecola mesophila</name>
    <dbReference type="NCBI Taxonomy" id="197222"/>
    <lineage>
        <taxon>Bacteria</taxon>
        <taxon>Pseudomonadati</taxon>
        <taxon>Pseudomonadota</taxon>
        <taxon>Gammaproteobacteria</taxon>
        <taxon>Alteromonadales</taxon>
        <taxon>Alteromonadaceae</taxon>
        <taxon>Paraglaciecola</taxon>
    </lineage>
</organism>
<keyword evidence="1" id="KW-0812">Transmembrane</keyword>
<protein>
    <recommendedName>
        <fullName evidence="2">DUF2489 domain-containing protein</fullName>
    </recommendedName>
</protein>
<dbReference type="RefSeq" id="WP_160180401.1">
    <property type="nucleotide sequence ID" value="NZ_CP047656.1"/>
</dbReference>
<keyword evidence="1" id="KW-1133">Transmembrane helix</keyword>
<keyword evidence="4" id="KW-1185">Reference proteome</keyword>
<feature type="domain" description="DUF2489" evidence="2">
    <location>
        <begin position="17"/>
        <end position="144"/>
    </location>
</feature>
<dbReference type="EMBL" id="CP047656">
    <property type="protein sequence ID" value="QHJ12355.1"/>
    <property type="molecule type" value="Genomic_DNA"/>
</dbReference>
<dbReference type="Pfam" id="PF10675">
    <property type="entry name" value="DUF2489"/>
    <property type="match status" value="1"/>
</dbReference>
<name>A0A857JJX2_9ALTE</name>
<dbReference type="InterPro" id="IPR019617">
    <property type="entry name" value="DUF2489"/>
</dbReference>
<reference evidence="3 4" key="1">
    <citation type="submission" date="2019-12" db="EMBL/GenBank/DDBJ databases">
        <title>Genome sequencing and assembly of endphytes of Porphyra tenera.</title>
        <authorList>
            <person name="Park J.M."/>
            <person name="Shin R."/>
            <person name="Jo S.H."/>
        </authorList>
    </citation>
    <scope>NUCLEOTIDE SEQUENCE [LARGE SCALE GENOMIC DNA]</scope>
    <source>
        <strain evidence="3 4">GPM4</strain>
    </source>
</reference>
<sequence>MSSIAITLIVVALLVVASLAFYAGKLLFMLNKQNKKMAQTKKQRVERLLESIYTISLAMEQQQCNLSEGSIRLYHLHESLPIDDKPDFQAHYPGLYALYAKVSDLPTHEARDKLSTLERRNQDDMREAIESELESQILKDVVKLKAFTP</sequence>
<accession>A0A857JJX2</accession>
<keyword evidence="1" id="KW-0472">Membrane</keyword>
<evidence type="ECO:0000256" key="1">
    <source>
        <dbReference type="SAM" id="Phobius"/>
    </source>
</evidence>
<dbReference type="Proteomes" id="UP000464524">
    <property type="component" value="Chromosome"/>
</dbReference>
<evidence type="ECO:0000313" key="4">
    <source>
        <dbReference type="Proteomes" id="UP000464524"/>
    </source>
</evidence>
<feature type="transmembrane region" description="Helical" evidence="1">
    <location>
        <begin position="6"/>
        <end position="28"/>
    </location>
</feature>
<gene>
    <name evidence="3" type="ORF">FX988_02612</name>
</gene>